<dbReference type="AlphaFoldDB" id="A0AA86SZX9"/>
<sequence>MVEIEKILWGEDTRRNIGVRLVIRTQKIVLRVTKCKLLEQCKITDSNIFTYEITKTA</sequence>
<dbReference type="Proteomes" id="UP001189624">
    <property type="component" value="Chromosome 8"/>
</dbReference>
<evidence type="ECO:0000313" key="1">
    <source>
        <dbReference type="EMBL" id="CAJ1971763.1"/>
    </source>
</evidence>
<keyword evidence="2" id="KW-1185">Reference proteome</keyword>
<dbReference type="EMBL" id="OY731405">
    <property type="protein sequence ID" value="CAJ1971763.1"/>
    <property type="molecule type" value="Genomic_DNA"/>
</dbReference>
<dbReference type="Gramene" id="rna-AYBTSS11_LOCUS23767">
    <property type="protein sequence ID" value="CAJ1971763.1"/>
    <property type="gene ID" value="gene-AYBTSS11_LOCUS23767"/>
</dbReference>
<organism evidence="1 2">
    <name type="scientific">Sphenostylis stenocarpa</name>
    <dbReference type="NCBI Taxonomy" id="92480"/>
    <lineage>
        <taxon>Eukaryota</taxon>
        <taxon>Viridiplantae</taxon>
        <taxon>Streptophyta</taxon>
        <taxon>Embryophyta</taxon>
        <taxon>Tracheophyta</taxon>
        <taxon>Spermatophyta</taxon>
        <taxon>Magnoliopsida</taxon>
        <taxon>eudicotyledons</taxon>
        <taxon>Gunneridae</taxon>
        <taxon>Pentapetalae</taxon>
        <taxon>rosids</taxon>
        <taxon>fabids</taxon>
        <taxon>Fabales</taxon>
        <taxon>Fabaceae</taxon>
        <taxon>Papilionoideae</taxon>
        <taxon>50 kb inversion clade</taxon>
        <taxon>NPAAA clade</taxon>
        <taxon>indigoferoid/millettioid clade</taxon>
        <taxon>Phaseoleae</taxon>
        <taxon>Sphenostylis</taxon>
    </lineage>
</organism>
<feature type="non-terminal residue" evidence="1">
    <location>
        <position position="57"/>
    </location>
</feature>
<proteinExistence type="predicted"/>
<gene>
    <name evidence="1" type="ORF">AYBTSS11_LOCUS23767</name>
</gene>
<protein>
    <submittedName>
        <fullName evidence="1">Uncharacterized protein</fullName>
    </submittedName>
</protein>
<accession>A0AA86SZX9</accession>
<feature type="non-terminal residue" evidence="1">
    <location>
        <position position="1"/>
    </location>
</feature>
<reference evidence="1" key="1">
    <citation type="submission" date="2023-10" db="EMBL/GenBank/DDBJ databases">
        <authorList>
            <person name="Domelevo Entfellner J.-B."/>
        </authorList>
    </citation>
    <scope>NUCLEOTIDE SEQUENCE</scope>
</reference>
<name>A0AA86SZX9_9FABA</name>
<evidence type="ECO:0000313" key="2">
    <source>
        <dbReference type="Proteomes" id="UP001189624"/>
    </source>
</evidence>